<dbReference type="GO" id="GO:0140359">
    <property type="term" value="F:ABC-type transporter activity"/>
    <property type="evidence" value="ECO:0007669"/>
    <property type="project" value="InterPro"/>
</dbReference>
<accession>A0A1S1Q6G3</accession>
<comment type="subcellular location">
    <subcellularLocation>
        <location evidence="6">Cell membrane</location>
        <topology evidence="6">Multi-pass membrane protein</topology>
    </subcellularLocation>
    <subcellularLocation>
        <location evidence="1">Membrane</location>
        <topology evidence="1">Multi-pass membrane protein</topology>
    </subcellularLocation>
</comment>
<organism evidence="8 9">
    <name type="scientific">Parafrankia soli</name>
    <dbReference type="NCBI Taxonomy" id="2599596"/>
    <lineage>
        <taxon>Bacteria</taxon>
        <taxon>Bacillati</taxon>
        <taxon>Actinomycetota</taxon>
        <taxon>Actinomycetes</taxon>
        <taxon>Frankiales</taxon>
        <taxon>Frankiaceae</taxon>
        <taxon>Parafrankia</taxon>
    </lineage>
</organism>
<dbReference type="PANTHER" id="PTHR43229">
    <property type="entry name" value="NODULATION PROTEIN J"/>
    <property type="match status" value="1"/>
</dbReference>
<comment type="similarity">
    <text evidence="6">Belongs to the ABC-2 integral membrane protein family.</text>
</comment>
<keyword evidence="5" id="KW-0046">Antibiotic resistance</keyword>
<dbReference type="PANTHER" id="PTHR43229:SF2">
    <property type="entry name" value="NODULATION PROTEIN J"/>
    <property type="match status" value="1"/>
</dbReference>
<evidence type="ECO:0000256" key="3">
    <source>
        <dbReference type="ARBA" id="ARBA00022989"/>
    </source>
</evidence>
<feature type="transmembrane region" description="Helical" evidence="6">
    <location>
        <begin position="245"/>
        <end position="266"/>
    </location>
</feature>
<feature type="transmembrane region" description="Helical" evidence="6">
    <location>
        <begin position="120"/>
        <end position="148"/>
    </location>
</feature>
<keyword evidence="4 6" id="KW-0472">Membrane</keyword>
<evidence type="ECO:0000256" key="2">
    <source>
        <dbReference type="ARBA" id="ARBA00022692"/>
    </source>
</evidence>
<evidence type="ECO:0000313" key="8">
    <source>
        <dbReference type="EMBL" id="OHV27784.1"/>
    </source>
</evidence>
<dbReference type="PIRSF" id="PIRSF006648">
    <property type="entry name" value="DrrB"/>
    <property type="match status" value="1"/>
</dbReference>
<feature type="transmembrane region" description="Helical" evidence="6">
    <location>
        <begin position="154"/>
        <end position="181"/>
    </location>
</feature>
<dbReference type="Proteomes" id="UP000179769">
    <property type="component" value="Unassembled WGS sequence"/>
</dbReference>
<dbReference type="OrthoDB" id="3370990at2"/>
<keyword evidence="9" id="KW-1185">Reference proteome</keyword>
<comment type="caution">
    <text evidence="8">The sequence shown here is derived from an EMBL/GenBank/DDBJ whole genome shotgun (WGS) entry which is preliminary data.</text>
</comment>
<name>A0A1S1Q6G3_9ACTN</name>
<evidence type="ECO:0000256" key="4">
    <source>
        <dbReference type="ARBA" id="ARBA00023136"/>
    </source>
</evidence>
<feature type="domain" description="ABC transmembrane type-2" evidence="7">
    <location>
        <begin position="44"/>
        <end position="269"/>
    </location>
</feature>
<evidence type="ECO:0000313" key="9">
    <source>
        <dbReference type="Proteomes" id="UP000179769"/>
    </source>
</evidence>
<dbReference type="PROSITE" id="PS51012">
    <property type="entry name" value="ABC_TM2"/>
    <property type="match status" value="1"/>
</dbReference>
<reference evidence="9" key="1">
    <citation type="submission" date="2016-07" db="EMBL/GenBank/DDBJ databases">
        <title>Frankia sp. NRRL B-16219 Genome sequencing.</title>
        <authorList>
            <person name="Ghodhbane-Gtari F."/>
            <person name="Swanson E."/>
            <person name="Gueddou A."/>
            <person name="Louati M."/>
            <person name="Nouioui I."/>
            <person name="Hezbri K."/>
            <person name="Abebe-Akele F."/>
            <person name="Simpson S."/>
            <person name="Morris K."/>
            <person name="Thomas K."/>
            <person name="Gtari M."/>
            <person name="Tisa L.S."/>
        </authorList>
    </citation>
    <scope>NUCLEOTIDE SEQUENCE [LARGE SCALE GENOMIC DNA]</scope>
    <source>
        <strain evidence="9">NRRL B-16219</strain>
    </source>
</reference>
<keyword evidence="6" id="KW-0813">Transport</keyword>
<dbReference type="InterPro" id="IPR047817">
    <property type="entry name" value="ABC2_TM_bact-type"/>
</dbReference>
<keyword evidence="2 6" id="KW-0812">Transmembrane</keyword>
<evidence type="ECO:0000256" key="5">
    <source>
        <dbReference type="ARBA" id="ARBA00023251"/>
    </source>
</evidence>
<sequence>MTTEPLAPAGIAPAEGWVSTLRWAAADAAVMVGRGIRHLTRDPETLLLSVILPINLMLLFVYVFGGAIDTEGDYVDYVVPGIILLCAGYGAAATAVGVAQDTTAGVIDRFRSLPISAGAVLTGHVVASVARNAVSTALVVTVALATGFRPNATAAEWCATAAVLLLFVLAMTWLSVALGLLAGSPQAASGFTFFVLFLPYLSSAFVPTGTMPAPLRAVADHQPVTPVIETLRGLLMGTPIGTGGWLALAWFGPVLAGSYLAAKFLFGRRAFTGRADRWSRHTRTMPL</sequence>
<dbReference type="GO" id="GO:0043190">
    <property type="term" value="C:ATP-binding cassette (ABC) transporter complex"/>
    <property type="evidence" value="ECO:0007669"/>
    <property type="project" value="InterPro"/>
</dbReference>
<dbReference type="EMBL" id="MAXA01000217">
    <property type="protein sequence ID" value="OHV27784.1"/>
    <property type="molecule type" value="Genomic_DNA"/>
</dbReference>
<keyword evidence="6" id="KW-1003">Cell membrane</keyword>
<dbReference type="Pfam" id="PF01061">
    <property type="entry name" value="ABC2_membrane"/>
    <property type="match status" value="1"/>
</dbReference>
<evidence type="ECO:0000256" key="1">
    <source>
        <dbReference type="ARBA" id="ARBA00004141"/>
    </source>
</evidence>
<gene>
    <name evidence="8" type="ORF">BBK14_19370</name>
</gene>
<dbReference type="InterPro" id="IPR000412">
    <property type="entry name" value="ABC_2_transport"/>
</dbReference>
<dbReference type="InterPro" id="IPR051784">
    <property type="entry name" value="Nod_factor_ABC_transporter"/>
</dbReference>
<dbReference type="InterPro" id="IPR013525">
    <property type="entry name" value="ABC2_TM"/>
</dbReference>
<evidence type="ECO:0000259" key="7">
    <source>
        <dbReference type="PROSITE" id="PS51012"/>
    </source>
</evidence>
<dbReference type="RefSeq" id="WP_071064349.1">
    <property type="nucleotide sequence ID" value="NZ_MAXA01000217.1"/>
</dbReference>
<protein>
    <recommendedName>
        <fullName evidence="6">Transport permease protein</fullName>
    </recommendedName>
</protein>
<feature type="transmembrane region" description="Helical" evidence="6">
    <location>
        <begin position="77"/>
        <end position="99"/>
    </location>
</feature>
<proteinExistence type="inferred from homology"/>
<feature type="transmembrane region" description="Helical" evidence="6">
    <location>
        <begin position="46"/>
        <end position="65"/>
    </location>
</feature>
<keyword evidence="3 6" id="KW-1133">Transmembrane helix</keyword>
<evidence type="ECO:0000256" key="6">
    <source>
        <dbReference type="RuleBase" id="RU361157"/>
    </source>
</evidence>
<dbReference type="AlphaFoldDB" id="A0A1S1Q6G3"/>
<feature type="transmembrane region" description="Helical" evidence="6">
    <location>
        <begin position="188"/>
        <end position="206"/>
    </location>
</feature>
<dbReference type="GO" id="GO:0046677">
    <property type="term" value="P:response to antibiotic"/>
    <property type="evidence" value="ECO:0007669"/>
    <property type="project" value="UniProtKB-KW"/>
</dbReference>